<keyword evidence="8" id="KW-0677">Repeat</keyword>
<keyword evidence="6" id="KW-0645">Protease</keyword>
<evidence type="ECO:0000256" key="13">
    <source>
        <dbReference type="ARBA" id="ARBA00032850"/>
    </source>
</evidence>
<dbReference type="RefSeq" id="WP_382167104.1">
    <property type="nucleotide sequence ID" value="NZ_JBHTBR010000005.1"/>
</dbReference>
<feature type="signal peptide" evidence="14">
    <location>
        <begin position="1"/>
        <end position="35"/>
    </location>
</feature>
<dbReference type="CDD" id="cd10839">
    <property type="entry name" value="cpPDZ1_DegP-like"/>
    <property type="match status" value="1"/>
</dbReference>
<dbReference type="PANTHER" id="PTHR22939:SF130">
    <property type="entry name" value="PERIPLASMIC SERINE ENDOPROTEASE DEGP-LIKE-RELATED"/>
    <property type="match status" value="1"/>
</dbReference>
<evidence type="ECO:0000256" key="4">
    <source>
        <dbReference type="ARBA" id="ARBA00013035"/>
    </source>
</evidence>
<evidence type="ECO:0000256" key="14">
    <source>
        <dbReference type="SAM" id="SignalP"/>
    </source>
</evidence>
<dbReference type="Pfam" id="PF13180">
    <property type="entry name" value="PDZ_2"/>
    <property type="match status" value="2"/>
</dbReference>
<feature type="domain" description="PDZ" evidence="15">
    <location>
        <begin position="393"/>
        <end position="452"/>
    </location>
</feature>
<dbReference type="EMBL" id="JBHTBR010000005">
    <property type="protein sequence ID" value="MFC7291866.1"/>
    <property type="molecule type" value="Genomic_DNA"/>
</dbReference>
<feature type="domain" description="PDZ" evidence="15">
    <location>
        <begin position="273"/>
        <end position="369"/>
    </location>
</feature>
<dbReference type="PRINTS" id="PR00834">
    <property type="entry name" value="PROTEASES2C"/>
</dbReference>
<accession>A0ABW2ILY6</accession>
<dbReference type="GO" id="GO:0016787">
    <property type="term" value="F:hydrolase activity"/>
    <property type="evidence" value="ECO:0007669"/>
    <property type="project" value="UniProtKB-KW"/>
</dbReference>
<keyword evidence="17" id="KW-1185">Reference proteome</keyword>
<evidence type="ECO:0000259" key="15">
    <source>
        <dbReference type="PROSITE" id="PS50106"/>
    </source>
</evidence>
<dbReference type="SMART" id="SM00228">
    <property type="entry name" value="PDZ"/>
    <property type="match status" value="2"/>
</dbReference>
<dbReference type="PROSITE" id="PS50106">
    <property type="entry name" value="PDZ"/>
    <property type="match status" value="2"/>
</dbReference>
<evidence type="ECO:0000256" key="5">
    <source>
        <dbReference type="ARBA" id="ARBA00013958"/>
    </source>
</evidence>
<feature type="chain" id="PRO_5045654024" description="Probable periplasmic serine endoprotease DegP-like" evidence="14">
    <location>
        <begin position="36"/>
        <end position="497"/>
    </location>
</feature>
<dbReference type="InterPro" id="IPR009003">
    <property type="entry name" value="Peptidase_S1_PA"/>
</dbReference>
<gene>
    <name evidence="16" type="ORF">ACFQS8_09585</name>
</gene>
<keyword evidence="10 16" id="KW-0378">Hydrolase</keyword>
<dbReference type="InterPro" id="IPR001478">
    <property type="entry name" value="PDZ"/>
</dbReference>
<dbReference type="Proteomes" id="UP001596492">
    <property type="component" value="Unassembled WGS sequence"/>
</dbReference>
<comment type="catalytic activity">
    <reaction evidence="1">
        <text>Acts on substrates that are at least partially unfolded. The cleavage site P1 residue is normally between a pair of hydrophobic residues, such as Val-|-Val.</text>
        <dbReference type="EC" id="3.4.21.107"/>
    </reaction>
</comment>
<evidence type="ECO:0000256" key="2">
    <source>
        <dbReference type="ARBA" id="ARBA00004418"/>
    </source>
</evidence>
<keyword evidence="11" id="KW-0720">Serine protease</keyword>
<dbReference type="EC" id="3.4.21.107" evidence="4"/>
<dbReference type="Gene3D" id="2.30.42.10">
    <property type="match status" value="2"/>
</dbReference>
<protein>
    <recommendedName>
        <fullName evidence="5">Probable periplasmic serine endoprotease DegP-like</fullName>
        <ecNumber evidence="4">3.4.21.107</ecNumber>
    </recommendedName>
    <alternativeName>
        <fullName evidence="13">Protease Do</fullName>
    </alternativeName>
</protein>
<dbReference type="NCBIfam" id="TIGR02037">
    <property type="entry name" value="degP_htrA_DO"/>
    <property type="match status" value="1"/>
</dbReference>
<evidence type="ECO:0000256" key="7">
    <source>
        <dbReference type="ARBA" id="ARBA00022729"/>
    </source>
</evidence>
<keyword evidence="12" id="KW-0346">Stress response</keyword>
<evidence type="ECO:0000256" key="3">
    <source>
        <dbReference type="ARBA" id="ARBA00010541"/>
    </source>
</evidence>
<evidence type="ECO:0000256" key="8">
    <source>
        <dbReference type="ARBA" id="ARBA00022737"/>
    </source>
</evidence>
<sequence length="497" mass="52192">MSHPNLPKTRYSTPIAKALWMSASLVVSATGSAFAQTAPIEGVQAAQSPNNAPDSFSKLAARLMPSVVNISTRQTMGSGSEVGGFGQGSPLEEFNEFFNRDGDGLKRESSLGSGFIIDESGYVVTNNHVIEAADEIDVVLSDGTVLAAELVGRDAATDLALLKVTSDAALVAVPLGDSDTALVGDWVVAIGNPFGLGGTVTAGIVSARDRNINAGQYDAFIQTDASINKGNSGGPLFNLKGEVIGVNTAIYSPSGGGGSVGVGFSVPSNLTKDIVRQLKDKGLVERGWLGVRVQGVTPELARSYGRDRAIGAIVIHVTDKSPAQRAGLQVGDMITQFNGLDIKETRDLSTIVASAPIGTPVAMSVIRKKKDTELSVSLELMESDVQSKPAPSNDTGPELSNLLGVELTRISDEDRRRYRIPASVNGVLVVRVEPGSDAVGKLEKGDVIVEVNFLAVNTPDEAIAEAEIVSGRGEPVLLQFYRDGDTTFRSIRTRQDG</sequence>
<comment type="similarity">
    <text evidence="3">Belongs to the peptidase S1C family.</text>
</comment>
<dbReference type="PANTHER" id="PTHR22939">
    <property type="entry name" value="SERINE PROTEASE FAMILY S1C HTRA-RELATED"/>
    <property type="match status" value="1"/>
</dbReference>
<dbReference type="Gene3D" id="2.40.10.120">
    <property type="match status" value="1"/>
</dbReference>
<evidence type="ECO:0000256" key="9">
    <source>
        <dbReference type="ARBA" id="ARBA00022764"/>
    </source>
</evidence>
<evidence type="ECO:0000256" key="12">
    <source>
        <dbReference type="ARBA" id="ARBA00023016"/>
    </source>
</evidence>
<comment type="caution">
    <text evidence="16">The sequence shown here is derived from an EMBL/GenBank/DDBJ whole genome shotgun (WGS) entry which is preliminary data.</text>
</comment>
<proteinExistence type="inferred from homology"/>
<evidence type="ECO:0000313" key="17">
    <source>
        <dbReference type="Proteomes" id="UP001596492"/>
    </source>
</evidence>
<comment type="subcellular location">
    <subcellularLocation>
        <location evidence="2">Periplasm</location>
    </subcellularLocation>
</comment>
<dbReference type="InterPro" id="IPR036034">
    <property type="entry name" value="PDZ_sf"/>
</dbReference>
<evidence type="ECO:0000256" key="1">
    <source>
        <dbReference type="ARBA" id="ARBA00001772"/>
    </source>
</evidence>
<keyword evidence="7 14" id="KW-0732">Signal</keyword>
<evidence type="ECO:0000256" key="10">
    <source>
        <dbReference type="ARBA" id="ARBA00022801"/>
    </source>
</evidence>
<dbReference type="Pfam" id="PF13365">
    <property type="entry name" value="Trypsin_2"/>
    <property type="match status" value="1"/>
</dbReference>
<dbReference type="InterPro" id="IPR011782">
    <property type="entry name" value="Pept_S1C_Do"/>
</dbReference>
<evidence type="ECO:0000256" key="11">
    <source>
        <dbReference type="ARBA" id="ARBA00022825"/>
    </source>
</evidence>
<name>A0ABW2ILY6_9PROT</name>
<dbReference type="SUPFAM" id="SSF50156">
    <property type="entry name" value="PDZ domain-like"/>
    <property type="match status" value="2"/>
</dbReference>
<evidence type="ECO:0000313" key="16">
    <source>
        <dbReference type="EMBL" id="MFC7291866.1"/>
    </source>
</evidence>
<evidence type="ECO:0000256" key="6">
    <source>
        <dbReference type="ARBA" id="ARBA00022670"/>
    </source>
</evidence>
<keyword evidence="9" id="KW-0574">Periplasm</keyword>
<dbReference type="InterPro" id="IPR001940">
    <property type="entry name" value="Peptidase_S1C"/>
</dbReference>
<reference evidence="17" key="1">
    <citation type="journal article" date="2019" name="Int. J. Syst. Evol. Microbiol.">
        <title>The Global Catalogue of Microorganisms (GCM) 10K type strain sequencing project: providing services to taxonomists for standard genome sequencing and annotation.</title>
        <authorList>
            <consortium name="The Broad Institute Genomics Platform"/>
            <consortium name="The Broad Institute Genome Sequencing Center for Infectious Disease"/>
            <person name="Wu L."/>
            <person name="Ma J."/>
        </authorList>
    </citation>
    <scope>NUCLEOTIDE SEQUENCE [LARGE SCALE GENOMIC DNA]</scope>
    <source>
        <strain evidence="17">CCUG 51308</strain>
    </source>
</reference>
<dbReference type="SUPFAM" id="SSF50494">
    <property type="entry name" value="Trypsin-like serine proteases"/>
    <property type="match status" value="1"/>
</dbReference>
<organism evidence="16 17">
    <name type="scientific">Hirschia litorea</name>
    <dbReference type="NCBI Taxonomy" id="1199156"/>
    <lineage>
        <taxon>Bacteria</taxon>
        <taxon>Pseudomonadati</taxon>
        <taxon>Pseudomonadota</taxon>
        <taxon>Alphaproteobacteria</taxon>
        <taxon>Hyphomonadales</taxon>
        <taxon>Hyphomonadaceae</taxon>
        <taxon>Hirschia</taxon>
    </lineage>
</organism>